<evidence type="ECO:0000256" key="2">
    <source>
        <dbReference type="ARBA" id="ARBA00022491"/>
    </source>
</evidence>
<comment type="caution">
    <text evidence="8">The sequence shown here is derived from an EMBL/GenBank/DDBJ whole genome shotgun (WGS) entry which is preliminary data.</text>
</comment>
<keyword evidence="9" id="KW-1185">Reference proteome</keyword>
<keyword evidence="4" id="KW-0804">Transcription</keyword>
<dbReference type="GO" id="GO:0005634">
    <property type="term" value="C:nucleus"/>
    <property type="evidence" value="ECO:0007669"/>
    <property type="project" value="UniProtKB-SubCell"/>
</dbReference>
<dbReference type="GO" id="GO:0046983">
    <property type="term" value="F:protein dimerization activity"/>
    <property type="evidence" value="ECO:0007669"/>
    <property type="project" value="InterPro"/>
</dbReference>
<protein>
    <recommendedName>
        <fullName evidence="7">BHLH domain-containing protein</fullName>
    </recommendedName>
</protein>
<dbReference type="PANTHER" id="PTHR10985">
    <property type="entry name" value="BASIC HELIX-LOOP-HELIX TRANSCRIPTION FACTOR, HES-RELATED"/>
    <property type="match status" value="1"/>
</dbReference>
<name>A0AAV6H5G8_9TELE</name>
<dbReference type="Pfam" id="PF00010">
    <property type="entry name" value="HLH"/>
    <property type="match status" value="1"/>
</dbReference>
<dbReference type="AlphaFoldDB" id="A0AAV6H5G8"/>
<evidence type="ECO:0000313" key="8">
    <source>
        <dbReference type="EMBL" id="KAG5282390.1"/>
    </source>
</evidence>
<proteinExistence type="predicted"/>
<dbReference type="FunFam" id="4.10.280.10:FF:000077">
    <property type="entry name" value="transcription factor HES-3 isoform X2"/>
    <property type="match status" value="1"/>
</dbReference>
<dbReference type="SUPFAM" id="SSF47459">
    <property type="entry name" value="HLH, helix-loop-helix DNA-binding domain"/>
    <property type="match status" value="1"/>
</dbReference>
<dbReference type="SMART" id="SM00353">
    <property type="entry name" value="HLH"/>
    <property type="match status" value="1"/>
</dbReference>
<evidence type="ECO:0000256" key="5">
    <source>
        <dbReference type="ARBA" id="ARBA00023242"/>
    </source>
</evidence>
<organism evidence="8 9">
    <name type="scientific">Alosa alosa</name>
    <name type="common">allis shad</name>
    <dbReference type="NCBI Taxonomy" id="278164"/>
    <lineage>
        <taxon>Eukaryota</taxon>
        <taxon>Metazoa</taxon>
        <taxon>Chordata</taxon>
        <taxon>Craniata</taxon>
        <taxon>Vertebrata</taxon>
        <taxon>Euteleostomi</taxon>
        <taxon>Actinopterygii</taxon>
        <taxon>Neopterygii</taxon>
        <taxon>Teleostei</taxon>
        <taxon>Clupei</taxon>
        <taxon>Clupeiformes</taxon>
        <taxon>Clupeoidei</taxon>
        <taxon>Clupeidae</taxon>
        <taxon>Alosa</taxon>
    </lineage>
</organism>
<sequence length="244" mass="26955">MVAAADSEKTKVFSGKKVSKPLMEKKRRARINKCLDQLKTLLETCYSNNIRKRKLEKADILELTVRHLRHLQKNRSGSPMHTDFTEYQAGFRSCLAGVNQYLLVADMGGSNRSDMLAQLSSRLLRADARNEDFSTTDSDSRNRQSADLGAQRLSPNMALRANHIAVSSCVRGAATIRSHGNAVKTTELPGKDTFPGACPVGVTAAKKHKGNCTAGYLSRGSSPTDGQHIDKYVMPPSDSYWRPW</sequence>
<dbReference type="Gene3D" id="4.10.280.10">
    <property type="entry name" value="Helix-loop-helix DNA-binding domain"/>
    <property type="match status" value="1"/>
</dbReference>
<evidence type="ECO:0000313" key="9">
    <source>
        <dbReference type="Proteomes" id="UP000823561"/>
    </source>
</evidence>
<comment type="subcellular location">
    <subcellularLocation>
        <location evidence="1">Nucleus</location>
    </subcellularLocation>
</comment>
<feature type="compositionally biased region" description="Basic and acidic residues" evidence="6">
    <location>
        <begin position="130"/>
        <end position="144"/>
    </location>
</feature>
<evidence type="ECO:0000256" key="1">
    <source>
        <dbReference type="ARBA" id="ARBA00004123"/>
    </source>
</evidence>
<keyword evidence="3" id="KW-0805">Transcription regulation</keyword>
<dbReference type="PROSITE" id="PS50888">
    <property type="entry name" value="BHLH"/>
    <property type="match status" value="1"/>
</dbReference>
<dbReference type="InterPro" id="IPR036638">
    <property type="entry name" value="HLH_DNA-bd_sf"/>
</dbReference>
<dbReference type="Proteomes" id="UP000823561">
    <property type="component" value="Chromosome 4"/>
</dbReference>
<keyword evidence="2" id="KW-0678">Repressor</keyword>
<dbReference type="EMBL" id="JADWDJ010000004">
    <property type="protein sequence ID" value="KAG5282390.1"/>
    <property type="molecule type" value="Genomic_DNA"/>
</dbReference>
<evidence type="ECO:0000256" key="3">
    <source>
        <dbReference type="ARBA" id="ARBA00023015"/>
    </source>
</evidence>
<feature type="domain" description="BHLH" evidence="7">
    <location>
        <begin position="15"/>
        <end position="71"/>
    </location>
</feature>
<dbReference type="InterPro" id="IPR011598">
    <property type="entry name" value="bHLH_dom"/>
</dbReference>
<evidence type="ECO:0000259" key="7">
    <source>
        <dbReference type="PROSITE" id="PS50888"/>
    </source>
</evidence>
<dbReference type="InterPro" id="IPR050370">
    <property type="entry name" value="HES_HEY"/>
</dbReference>
<evidence type="ECO:0000256" key="6">
    <source>
        <dbReference type="SAM" id="MobiDB-lite"/>
    </source>
</evidence>
<accession>A0AAV6H5G8</accession>
<gene>
    <name evidence="8" type="ORF">AALO_G00055470</name>
</gene>
<keyword evidence="5" id="KW-0539">Nucleus</keyword>
<evidence type="ECO:0000256" key="4">
    <source>
        <dbReference type="ARBA" id="ARBA00023163"/>
    </source>
</evidence>
<reference evidence="8" key="1">
    <citation type="submission" date="2020-10" db="EMBL/GenBank/DDBJ databases">
        <title>Chromosome-scale genome assembly of the Allis shad, Alosa alosa.</title>
        <authorList>
            <person name="Margot Z."/>
            <person name="Christophe K."/>
            <person name="Cabau C."/>
            <person name="Louis A."/>
            <person name="Berthelot C."/>
            <person name="Parey E."/>
            <person name="Roest Crollius H."/>
            <person name="Montfort J."/>
            <person name="Robinson-Rechavi M."/>
            <person name="Bucao C."/>
            <person name="Bouchez O."/>
            <person name="Gislard M."/>
            <person name="Lluch J."/>
            <person name="Milhes M."/>
            <person name="Lampietro C."/>
            <person name="Lopez Roques C."/>
            <person name="Donnadieu C."/>
            <person name="Braasch I."/>
            <person name="Desvignes T."/>
            <person name="Postlethwait J."/>
            <person name="Bobe J."/>
            <person name="Guiguen Y."/>
        </authorList>
    </citation>
    <scope>NUCLEOTIDE SEQUENCE</scope>
    <source>
        <strain evidence="8">M-15738</strain>
        <tissue evidence="8">Blood</tissue>
    </source>
</reference>
<feature type="region of interest" description="Disordered" evidence="6">
    <location>
        <begin position="130"/>
        <end position="149"/>
    </location>
</feature>